<feature type="chain" id="PRO_5020900596" evidence="2">
    <location>
        <begin position="21"/>
        <end position="144"/>
    </location>
</feature>
<feature type="compositionally biased region" description="Basic and acidic residues" evidence="1">
    <location>
        <begin position="78"/>
        <end position="90"/>
    </location>
</feature>
<feature type="region of interest" description="Disordered" evidence="1">
    <location>
        <begin position="28"/>
        <end position="120"/>
    </location>
</feature>
<dbReference type="AlphaFoldDB" id="A0A4R0RJD6"/>
<evidence type="ECO:0000256" key="1">
    <source>
        <dbReference type="SAM" id="MobiDB-lite"/>
    </source>
</evidence>
<name>A0A4R0RJD6_9APHY</name>
<sequence length="144" mass="15790">MRFIATLGALLTITSAAVLAAPLAVSDTSVHARRDDFSPMSRREASETVNTGDSPRLDKRVYITKERGVDPVNTADPLKAHETQEPHTLPEGHQLPPHFKSQKAPNPVDAPQGGNERRPLTIDEVKLANELLNQKGLNAWRGKE</sequence>
<comment type="caution">
    <text evidence="3">The sequence shown here is derived from an EMBL/GenBank/DDBJ whole genome shotgun (WGS) entry which is preliminary data.</text>
</comment>
<proteinExistence type="predicted"/>
<keyword evidence="4" id="KW-1185">Reference proteome</keyword>
<evidence type="ECO:0000313" key="3">
    <source>
        <dbReference type="EMBL" id="TCD67232.1"/>
    </source>
</evidence>
<feature type="signal peptide" evidence="2">
    <location>
        <begin position="1"/>
        <end position="20"/>
    </location>
</feature>
<keyword evidence="2" id="KW-0732">Signal</keyword>
<dbReference type="EMBL" id="RWJN01000105">
    <property type="protein sequence ID" value="TCD67232.1"/>
    <property type="molecule type" value="Genomic_DNA"/>
</dbReference>
<gene>
    <name evidence="3" type="ORF">EIP91_000361</name>
</gene>
<protein>
    <submittedName>
        <fullName evidence="3">Uncharacterized protein</fullName>
    </submittedName>
</protein>
<dbReference type="Proteomes" id="UP000292702">
    <property type="component" value="Unassembled WGS sequence"/>
</dbReference>
<feature type="compositionally biased region" description="Basic and acidic residues" evidence="1">
    <location>
        <begin position="55"/>
        <end position="69"/>
    </location>
</feature>
<evidence type="ECO:0000256" key="2">
    <source>
        <dbReference type="SAM" id="SignalP"/>
    </source>
</evidence>
<evidence type="ECO:0000313" key="4">
    <source>
        <dbReference type="Proteomes" id="UP000292702"/>
    </source>
</evidence>
<feature type="compositionally biased region" description="Basic and acidic residues" evidence="1">
    <location>
        <begin position="30"/>
        <end position="46"/>
    </location>
</feature>
<accession>A0A4R0RJD6</accession>
<reference evidence="3 4" key="1">
    <citation type="submission" date="2018-11" db="EMBL/GenBank/DDBJ databases">
        <title>Genome assembly of Steccherinum ochraceum LE-BIN_3174, the white-rot fungus of the Steccherinaceae family (The Residual Polyporoid clade, Polyporales, Basidiomycota).</title>
        <authorList>
            <person name="Fedorova T.V."/>
            <person name="Glazunova O.A."/>
            <person name="Landesman E.O."/>
            <person name="Moiseenko K.V."/>
            <person name="Psurtseva N.V."/>
            <person name="Savinova O.S."/>
            <person name="Shakhova N.V."/>
            <person name="Tyazhelova T.V."/>
            <person name="Vasina D.V."/>
        </authorList>
    </citation>
    <scope>NUCLEOTIDE SEQUENCE [LARGE SCALE GENOMIC DNA]</scope>
    <source>
        <strain evidence="3 4">LE-BIN_3174</strain>
    </source>
</reference>
<organism evidence="3 4">
    <name type="scientific">Steccherinum ochraceum</name>
    <dbReference type="NCBI Taxonomy" id="92696"/>
    <lineage>
        <taxon>Eukaryota</taxon>
        <taxon>Fungi</taxon>
        <taxon>Dikarya</taxon>
        <taxon>Basidiomycota</taxon>
        <taxon>Agaricomycotina</taxon>
        <taxon>Agaricomycetes</taxon>
        <taxon>Polyporales</taxon>
        <taxon>Steccherinaceae</taxon>
        <taxon>Steccherinum</taxon>
    </lineage>
</organism>